<sequence>MNLDNQPWVTTLIASRGDAQASASRLDLARARADEREPQLKAFTFRPDHYDGIGGAAAKPLAGLPIAVKDLIATADMPTTYGSPVYAGYMPAEDAAIVARIRAYGGIVFGKTVTTEFAWRQPGPTVNPWNARHTPGGSSSGSAAAVAAGIVPLAVGTQTLGSVIRPAAYCGVVGYKPTHGRVPTAGAHPLSQSLDHIGFFANRVDDVALAHALFVEEKPDALASIDAWRAYFTPRRPESIGVIRTSMWSRADDEQRANFDASIKHLQETGAQVFELDLQVDLPVIVDALQTILQVEAHRNIGPVAAEHPDKVSEKMKALVTAGAAVPAAKYEEARALQKELSAQSAAFAGGCDVLVSPPATGAAPLGLDDTGDATFCAAWSFLGMPAVTIPSGRAANGLPLGFQLIGERDADLRVLQFAAWAQQTLPAFR</sequence>
<dbReference type="GO" id="GO:0004040">
    <property type="term" value="F:amidase activity"/>
    <property type="evidence" value="ECO:0007669"/>
    <property type="project" value="UniProtKB-EC"/>
</dbReference>
<dbReference type="SUPFAM" id="SSF75304">
    <property type="entry name" value="Amidase signature (AS) enzymes"/>
    <property type="match status" value="1"/>
</dbReference>
<dbReference type="Proteomes" id="UP000494329">
    <property type="component" value="Unassembled WGS sequence"/>
</dbReference>
<protein>
    <submittedName>
        <fullName evidence="2">Amidase AmiD</fullName>
        <ecNumber evidence="2">3.5.1.4</ecNumber>
    </submittedName>
</protein>
<gene>
    <name evidence="2" type="primary">amiD_2</name>
    <name evidence="2" type="ORF">LMG29739_03375</name>
</gene>
<dbReference type="InterPro" id="IPR023631">
    <property type="entry name" value="Amidase_dom"/>
</dbReference>
<dbReference type="Pfam" id="PF01425">
    <property type="entry name" value="Amidase"/>
    <property type="match status" value="1"/>
</dbReference>
<dbReference type="PANTHER" id="PTHR11895:SF151">
    <property type="entry name" value="GLUTAMYL-TRNA(GLN) AMIDOTRANSFERASE SUBUNIT A"/>
    <property type="match status" value="1"/>
</dbReference>
<dbReference type="RefSeq" id="WP_175112069.1">
    <property type="nucleotide sequence ID" value="NZ_CADIKF010000025.1"/>
</dbReference>
<dbReference type="EC" id="3.5.1.4" evidence="2"/>
<dbReference type="Gene3D" id="3.90.1300.10">
    <property type="entry name" value="Amidase signature (AS) domain"/>
    <property type="match status" value="1"/>
</dbReference>
<proteinExistence type="predicted"/>
<dbReference type="EMBL" id="CADIKF010000025">
    <property type="protein sequence ID" value="CAB3760396.1"/>
    <property type="molecule type" value="Genomic_DNA"/>
</dbReference>
<dbReference type="PANTHER" id="PTHR11895">
    <property type="entry name" value="TRANSAMIDASE"/>
    <property type="match status" value="1"/>
</dbReference>
<evidence type="ECO:0000313" key="3">
    <source>
        <dbReference type="Proteomes" id="UP000494329"/>
    </source>
</evidence>
<accession>A0A6J5E541</accession>
<name>A0A6J5E541_9BURK</name>
<keyword evidence="2" id="KW-0378">Hydrolase</keyword>
<dbReference type="AlphaFoldDB" id="A0A6J5E541"/>
<evidence type="ECO:0000313" key="2">
    <source>
        <dbReference type="EMBL" id="CAB3760396.1"/>
    </source>
</evidence>
<evidence type="ECO:0000259" key="1">
    <source>
        <dbReference type="Pfam" id="PF01425"/>
    </source>
</evidence>
<organism evidence="2 3">
    <name type="scientific">Paraburkholderia solisilvae</name>
    <dbReference type="NCBI Taxonomy" id="624376"/>
    <lineage>
        <taxon>Bacteria</taxon>
        <taxon>Pseudomonadati</taxon>
        <taxon>Pseudomonadota</taxon>
        <taxon>Betaproteobacteria</taxon>
        <taxon>Burkholderiales</taxon>
        <taxon>Burkholderiaceae</taxon>
        <taxon>Paraburkholderia</taxon>
    </lineage>
</organism>
<dbReference type="InterPro" id="IPR036928">
    <property type="entry name" value="AS_sf"/>
</dbReference>
<keyword evidence="3" id="KW-1185">Reference proteome</keyword>
<dbReference type="InterPro" id="IPR000120">
    <property type="entry name" value="Amidase"/>
</dbReference>
<reference evidence="2 3" key="1">
    <citation type="submission" date="2020-04" db="EMBL/GenBank/DDBJ databases">
        <authorList>
            <person name="De Canck E."/>
        </authorList>
    </citation>
    <scope>NUCLEOTIDE SEQUENCE [LARGE SCALE GENOMIC DNA]</scope>
    <source>
        <strain evidence="2 3">LMG 29739</strain>
    </source>
</reference>
<feature type="domain" description="Amidase" evidence="1">
    <location>
        <begin position="56"/>
        <end position="416"/>
    </location>
</feature>